<dbReference type="PANTHER" id="PTHR30386">
    <property type="entry name" value="MEMBRANE FUSION SUBUNIT OF EMRAB-TOLC MULTIDRUG EFFLUX PUMP"/>
    <property type="match status" value="1"/>
</dbReference>
<keyword evidence="3 5" id="KW-1133">Transmembrane helix</keyword>
<dbReference type="Gene3D" id="2.40.30.170">
    <property type="match status" value="1"/>
</dbReference>
<evidence type="ECO:0000313" key="8">
    <source>
        <dbReference type="EMBL" id="MEK8048917.1"/>
    </source>
</evidence>
<dbReference type="InterPro" id="IPR058625">
    <property type="entry name" value="MdtA-like_BSH"/>
</dbReference>
<comment type="caution">
    <text evidence="8">The sequence shown here is derived from an EMBL/GenBank/DDBJ whole genome shotgun (WGS) entry which is preliminary data.</text>
</comment>
<dbReference type="Pfam" id="PF26002">
    <property type="entry name" value="Beta-barrel_AprE"/>
    <property type="match status" value="1"/>
</dbReference>
<evidence type="ECO:0000256" key="1">
    <source>
        <dbReference type="ARBA" id="ARBA00004167"/>
    </source>
</evidence>
<comment type="subcellular location">
    <subcellularLocation>
        <location evidence="1">Membrane</location>
        <topology evidence="1">Single-pass membrane protein</topology>
    </subcellularLocation>
</comment>
<dbReference type="Gene3D" id="2.40.50.100">
    <property type="match status" value="1"/>
</dbReference>
<dbReference type="RefSeq" id="WP_341408590.1">
    <property type="nucleotide sequence ID" value="NZ_JBBUTH010000001.1"/>
</dbReference>
<evidence type="ECO:0000256" key="4">
    <source>
        <dbReference type="ARBA" id="ARBA00023136"/>
    </source>
</evidence>
<dbReference type="EMBL" id="JBBUTH010000001">
    <property type="protein sequence ID" value="MEK8048917.1"/>
    <property type="molecule type" value="Genomic_DNA"/>
</dbReference>
<feature type="domain" description="Multidrug resistance protein MdtA-like barrel-sandwich hybrid" evidence="6">
    <location>
        <begin position="84"/>
        <end position="288"/>
    </location>
</feature>
<name>A0ABU9CEC2_9BURK</name>
<dbReference type="InterPro" id="IPR050739">
    <property type="entry name" value="MFP"/>
</dbReference>
<evidence type="ECO:0000313" key="9">
    <source>
        <dbReference type="Proteomes" id="UP001365405"/>
    </source>
</evidence>
<keyword evidence="4 5" id="KW-0472">Membrane</keyword>
<keyword evidence="9" id="KW-1185">Reference proteome</keyword>
<keyword evidence="2 5" id="KW-0812">Transmembrane</keyword>
<feature type="transmembrane region" description="Helical" evidence="5">
    <location>
        <begin position="36"/>
        <end position="57"/>
    </location>
</feature>
<evidence type="ECO:0000259" key="7">
    <source>
        <dbReference type="Pfam" id="PF26002"/>
    </source>
</evidence>
<evidence type="ECO:0000256" key="3">
    <source>
        <dbReference type="ARBA" id="ARBA00022989"/>
    </source>
</evidence>
<evidence type="ECO:0000256" key="2">
    <source>
        <dbReference type="ARBA" id="ARBA00022692"/>
    </source>
</evidence>
<dbReference type="PANTHER" id="PTHR30386:SF26">
    <property type="entry name" value="TRANSPORT PROTEIN COMB"/>
    <property type="match status" value="1"/>
</dbReference>
<proteinExistence type="predicted"/>
<sequence>MSTSPFARDGLGALRPGDEQFLTPTQAALHLEPARAAIWSIYLMLAALVAAIVWASLAKVDMITRADARVIPEGREQVIASLEGGILREMKVREGETVEAGQALALLDPTRVEAQQGESRAKRLSLMAQVARLQAEASGRALEFPADVKAVPGVLRAETDVYQSRQRALGDALAVNSRNQRLLEKELAVSESMSAKGLVSEVEVMRLRRQVNDMGMQNAERSNRFRQDASAELVKVQTELTMLEEQQVVRDDMLRRTTLTSPVRGIVKNIRVNTLGGVITAGAPVMEIVPLAADVLVELRIKPADVGFVKVGQQVEIKLTAYDYTIYGMLHGKLQTLSPDAIGDANASPAGAEATWYRALVRADPSTLKAGKKPLQVLPGMLGTAEIRNGQRTVLAYLVRPMMKAQEAFTER</sequence>
<dbReference type="SUPFAM" id="SSF111369">
    <property type="entry name" value="HlyD-like secretion proteins"/>
    <property type="match status" value="1"/>
</dbReference>
<dbReference type="Pfam" id="PF25917">
    <property type="entry name" value="BSH_RND"/>
    <property type="match status" value="1"/>
</dbReference>
<organism evidence="8 9">
    <name type="scientific">Pseudaquabacterium inlustre</name>
    <dbReference type="NCBI Taxonomy" id="2984192"/>
    <lineage>
        <taxon>Bacteria</taxon>
        <taxon>Pseudomonadati</taxon>
        <taxon>Pseudomonadota</taxon>
        <taxon>Betaproteobacteria</taxon>
        <taxon>Burkholderiales</taxon>
        <taxon>Sphaerotilaceae</taxon>
        <taxon>Pseudaquabacterium</taxon>
    </lineage>
</organism>
<reference evidence="8 9" key="1">
    <citation type="submission" date="2024-04" db="EMBL/GenBank/DDBJ databases">
        <title>Novel species of the genus Ideonella isolated from streams.</title>
        <authorList>
            <person name="Lu H."/>
        </authorList>
    </citation>
    <scope>NUCLEOTIDE SEQUENCE [LARGE SCALE GENOMIC DNA]</scope>
    <source>
        <strain evidence="8 9">DXS22W</strain>
    </source>
</reference>
<protein>
    <submittedName>
        <fullName evidence="8">HlyD family efflux transporter periplasmic adaptor subunit</fullName>
    </submittedName>
</protein>
<accession>A0ABU9CEC2</accession>
<dbReference type="Proteomes" id="UP001365405">
    <property type="component" value="Unassembled WGS sequence"/>
</dbReference>
<dbReference type="InterPro" id="IPR058982">
    <property type="entry name" value="Beta-barrel_AprE"/>
</dbReference>
<feature type="domain" description="AprE-like beta-barrel" evidence="7">
    <location>
        <begin position="296"/>
        <end position="389"/>
    </location>
</feature>
<dbReference type="PRINTS" id="PR01490">
    <property type="entry name" value="RTXTOXIND"/>
</dbReference>
<gene>
    <name evidence="8" type="ORF">AACH10_01550</name>
</gene>
<evidence type="ECO:0000259" key="6">
    <source>
        <dbReference type="Pfam" id="PF25917"/>
    </source>
</evidence>
<evidence type="ECO:0000256" key="5">
    <source>
        <dbReference type="SAM" id="Phobius"/>
    </source>
</evidence>